<gene>
    <name evidence="2" type="ORF">KTC_18460</name>
</gene>
<proteinExistence type="predicted"/>
<name>A0A455SLN1_9CHLR</name>
<accession>A0A455SLN1</accession>
<feature type="compositionally biased region" description="Low complexity" evidence="1">
    <location>
        <begin position="1"/>
        <end position="17"/>
    </location>
</feature>
<protein>
    <submittedName>
        <fullName evidence="2">Uncharacterized protein</fullName>
    </submittedName>
</protein>
<organism evidence="2">
    <name type="scientific">Thermosporothrix sp. COM3</name>
    <dbReference type="NCBI Taxonomy" id="2490863"/>
    <lineage>
        <taxon>Bacteria</taxon>
        <taxon>Bacillati</taxon>
        <taxon>Chloroflexota</taxon>
        <taxon>Ktedonobacteria</taxon>
        <taxon>Ktedonobacterales</taxon>
        <taxon>Thermosporotrichaceae</taxon>
        <taxon>Thermosporothrix</taxon>
    </lineage>
</organism>
<sequence length="102" mass="11632">MSGQNSQSASQAYQQGQEEQRDTNRDPREQPHLNITEAEHEDVSLSTGKKIQPIEAAPRQKSSPERKHAQVRLWSLVYHSGTCWIAESHTFFTGYKCPGFFL</sequence>
<feature type="compositionally biased region" description="Basic and acidic residues" evidence="1">
    <location>
        <begin position="18"/>
        <end position="43"/>
    </location>
</feature>
<reference evidence="2" key="1">
    <citation type="submission" date="2018-12" db="EMBL/GenBank/DDBJ databases">
        <title>Novel natural products biosynthetic potential of the class Ktedonobacteria.</title>
        <authorList>
            <person name="Zheng Y."/>
            <person name="Saitou A."/>
            <person name="Wang C.M."/>
            <person name="Toyoda A."/>
            <person name="Minakuchi Y."/>
            <person name="Sekiguchi Y."/>
            <person name="Ueda K."/>
            <person name="Takano H."/>
            <person name="Sakai Y."/>
            <person name="Yokota A."/>
            <person name="Yabe S."/>
        </authorList>
    </citation>
    <scope>NUCLEOTIDE SEQUENCE</scope>
    <source>
        <strain evidence="2">COM3</strain>
    </source>
</reference>
<dbReference type="AlphaFoldDB" id="A0A455SLN1"/>
<evidence type="ECO:0000313" key="2">
    <source>
        <dbReference type="EMBL" id="BBH87095.1"/>
    </source>
</evidence>
<feature type="region of interest" description="Disordered" evidence="1">
    <location>
        <begin position="1"/>
        <end position="66"/>
    </location>
</feature>
<evidence type="ECO:0000256" key="1">
    <source>
        <dbReference type="SAM" id="MobiDB-lite"/>
    </source>
</evidence>
<dbReference type="EMBL" id="AP019376">
    <property type="protein sequence ID" value="BBH87095.1"/>
    <property type="molecule type" value="Genomic_DNA"/>
</dbReference>